<keyword evidence="4 8" id="KW-0812">Transmembrane</keyword>
<name>A0A395NQV9_TRIAR</name>
<dbReference type="AlphaFoldDB" id="A0A395NQV9"/>
<dbReference type="Pfam" id="PF00083">
    <property type="entry name" value="Sugar_tr"/>
    <property type="match status" value="2"/>
</dbReference>
<dbReference type="PROSITE" id="PS50850">
    <property type="entry name" value="MFS"/>
    <property type="match status" value="1"/>
</dbReference>
<dbReference type="InterPro" id="IPR036259">
    <property type="entry name" value="MFS_trans_sf"/>
</dbReference>
<feature type="transmembrane region" description="Helical" evidence="8">
    <location>
        <begin position="442"/>
        <end position="460"/>
    </location>
</feature>
<evidence type="ECO:0000259" key="9">
    <source>
        <dbReference type="PROSITE" id="PS50850"/>
    </source>
</evidence>
<evidence type="ECO:0000256" key="7">
    <source>
        <dbReference type="SAM" id="MobiDB-lite"/>
    </source>
</evidence>
<evidence type="ECO:0000256" key="3">
    <source>
        <dbReference type="ARBA" id="ARBA00022448"/>
    </source>
</evidence>
<feature type="transmembrane region" description="Helical" evidence="8">
    <location>
        <begin position="531"/>
        <end position="552"/>
    </location>
</feature>
<evidence type="ECO:0000256" key="8">
    <source>
        <dbReference type="SAM" id="Phobius"/>
    </source>
</evidence>
<comment type="similarity">
    <text evidence="2">Belongs to the major facilitator superfamily. Sugar transporter (TC 2.A.1.1) family.</text>
</comment>
<dbReference type="GO" id="GO:0046943">
    <property type="term" value="F:carboxylic acid transmembrane transporter activity"/>
    <property type="evidence" value="ECO:0007669"/>
    <property type="project" value="TreeGrafter"/>
</dbReference>
<dbReference type="STRING" id="490622.A0A395NQV9"/>
<feature type="transmembrane region" description="Helical" evidence="8">
    <location>
        <begin position="366"/>
        <end position="387"/>
    </location>
</feature>
<dbReference type="InterPro" id="IPR005828">
    <property type="entry name" value="MFS_sugar_transport-like"/>
</dbReference>
<sequence>MAPNAVQPTAVLCMAAPVRDSPDSADRSATPIHNLHAGNTSDSAASTSSIDSIYPRASPSDDAHQIHPVTASNHLPAHLYLDPRQPLGQRIRLCRDASSGGQSERLGQTRLARRSGTRVAASKRTIRRSPAAGARGRPNDGANIVRVGACSVAKFRLPRAKSQAAKVGKSEPAEGGMRSTANSGMLDRRRACALEFVSSPRADASICEHEQASFPPSVVVQGLSLGVENFISPPLVRSSGSSALLCRHNTMEPAIEVGARRKTFFQTALPVFACGAGLFSDGYVNNVIGSVNTVLKLEYGTVYTSSNASKYVADIAFVGTVVGQLLFGFLADRWSRSNSLLTSTVILIVFTALATGSYYHGDAVGMFNMLTAWRFFVGIGIGGEYPAGSVGCAETSGELKSGTRNRWFILFTNTMIDWGFVIGAFVPYVVAAATHDGHLSTIWRTSLGIGVVFPFVLFLLRLRLEEPEEFSKESMRHKTPYLLVIRYYGLRLLAVSAIWFLYDFSSYAFGIYSSSILAGIYSDSAPLTTVFGWNTVINLFYIPGTMIGAFVSDYIGPKYTLILGVSLQAIVGYIMAGVYDKISQHIAGFAVVYGIFLSLGELGPGNNIGLLAAKTCATGVRGRYYGIAAAIGKIGAFVGTWVFPHIEAAGGDDPTKVAQYPFWVASSLALLSALIAFFCLPNVGQDTIAEEDIKFREYLESHGWDTAQLGMGKSDNVPTFSEEEHVVQKMQ</sequence>
<comment type="caution">
    <text evidence="10">The sequence shown here is derived from an EMBL/GenBank/DDBJ whole genome shotgun (WGS) entry which is preliminary data.</text>
</comment>
<feature type="transmembrane region" description="Helical" evidence="8">
    <location>
        <begin position="662"/>
        <end position="680"/>
    </location>
</feature>
<evidence type="ECO:0000313" key="10">
    <source>
        <dbReference type="EMBL" id="RFU78341.1"/>
    </source>
</evidence>
<dbReference type="SUPFAM" id="SSF103473">
    <property type="entry name" value="MFS general substrate transporter"/>
    <property type="match status" value="1"/>
</dbReference>
<evidence type="ECO:0000256" key="5">
    <source>
        <dbReference type="ARBA" id="ARBA00022989"/>
    </source>
</evidence>
<accession>A0A395NQV9</accession>
<gene>
    <name evidence="10" type="ORF">TARUN_3863</name>
</gene>
<feature type="transmembrane region" description="Helical" evidence="8">
    <location>
        <begin position="340"/>
        <end position="360"/>
    </location>
</feature>
<proteinExistence type="inferred from homology"/>
<evidence type="ECO:0000256" key="6">
    <source>
        <dbReference type="ARBA" id="ARBA00023136"/>
    </source>
</evidence>
<reference evidence="10 11" key="1">
    <citation type="journal article" date="2018" name="PLoS Pathog.">
        <title>Evolution of structural diversity of trichothecenes, a family of toxins produced by plant pathogenic and entomopathogenic fungi.</title>
        <authorList>
            <person name="Proctor R.H."/>
            <person name="McCormick S.P."/>
            <person name="Kim H.S."/>
            <person name="Cardoza R.E."/>
            <person name="Stanley A.M."/>
            <person name="Lindo L."/>
            <person name="Kelly A."/>
            <person name="Brown D.W."/>
            <person name="Lee T."/>
            <person name="Vaughan M.M."/>
            <person name="Alexander N.J."/>
            <person name="Busman M."/>
            <person name="Gutierrez S."/>
        </authorList>
    </citation>
    <scope>NUCLEOTIDE SEQUENCE [LARGE SCALE GENOMIC DNA]</scope>
    <source>
        <strain evidence="10 11">IBT 40837</strain>
    </source>
</reference>
<dbReference type="OrthoDB" id="2261376at2759"/>
<feature type="compositionally biased region" description="Low complexity" evidence="7">
    <location>
        <begin position="40"/>
        <end position="53"/>
    </location>
</feature>
<dbReference type="Proteomes" id="UP000266272">
    <property type="component" value="Unassembled WGS sequence"/>
</dbReference>
<feature type="transmembrane region" description="Helical" evidence="8">
    <location>
        <begin position="559"/>
        <end position="579"/>
    </location>
</feature>
<dbReference type="PANTHER" id="PTHR23508">
    <property type="entry name" value="CARBOXYLIC ACID TRANSPORTER PROTEIN HOMOLOG"/>
    <property type="match status" value="1"/>
</dbReference>
<feature type="region of interest" description="Disordered" evidence="7">
    <location>
        <begin position="96"/>
        <end position="140"/>
    </location>
</feature>
<feature type="transmembrane region" description="Helical" evidence="8">
    <location>
        <begin position="481"/>
        <end position="502"/>
    </location>
</feature>
<feature type="region of interest" description="Disordered" evidence="7">
    <location>
        <begin position="19"/>
        <end position="66"/>
    </location>
</feature>
<feature type="transmembrane region" description="Helical" evidence="8">
    <location>
        <begin position="311"/>
        <end position="331"/>
    </location>
</feature>
<organism evidence="10 11">
    <name type="scientific">Trichoderma arundinaceum</name>
    <dbReference type="NCBI Taxonomy" id="490622"/>
    <lineage>
        <taxon>Eukaryota</taxon>
        <taxon>Fungi</taxon>
        <taxon>Dikarya</taxon>
        <taxon>Ascomycota</taxon>
        <taxon>Pezizomycotina</taxon>
        <taxon>Sordariomycetes</taxon>
        <taxon>Hypocreomycetidae</taxon>
        <taxon>Hypocreales</taxon>
        <taxon>Hypocreaceae</taxon>
        <taxon>Trichoderma</taxon>
    </lineage>
</organism>
<dbReference type="GO" id="GO:0005886">
    <property type="term" value="C:plasma membrane"/>
    <property type="evidence" value="ECO:0007669"/>
    <property type="project" value="TreeGrafter"/>
</dbReference>
<feature type="transmembrane region" description="Helical" evidence="8">
    <location>
        <begin position="407"/>
        <end position="430"/>
    </location>
</feature>
<keyword evidence="11" id="KW-1185">Reference proteome</keyword>
<evidence type="ECO:0000256" key="4">
    <source>
        <dbReference type="ARBA" id="ARBA00022692"/>
    </source>
</evidence>
<feature type="transmembrane region" description="Helical" evidence="8">
    <location>
        <begin position="585"/>
        <end position="603"/>
    </location>
</feature>
<feature type="domain" description="Major facilitator superfamily (MFS) profile" evidence="9">
    <location>
        <begin position="270"/>
        <end position="684"/>
    </location>
</feature>
<keyword evidence="3" id="KW-0813">Transport</keyword>
<dbReference type="Gene3D" id="1.20.1250.20">
    <property type="entry name" value="MFS general substrate transporter like domains"/>
    <property type="match status" value="1"/>
</dbReference>
<protein>
    <submittedName>
        <fullName evidence="10">Mfs phospholipid transporter git1</fullName>
    </submittedName>
</protein>
<dbReference type="PANTHER" id="PTHR23508:SF10">
    <property type="entry name" value="CARBOXYLIC ACID TRANSPORTER PROTEIN HOMOLOG"/>
    <property type="match status" value="1"/>
</dbReference>
<dbReference type="EMBL" id="PXOA01000215">
    <property type="protein sequence ID" value="RFU78341.1"/>
    <property type="molecule type" value="Genomic_DNA"/>
</dbReference>
<evidence type="ECO:0000256" key="2">
    <source>
        <dbReference type="ARBA" id="ARBA00010992"/>
    </source>
</evidence>
<dbReference type="FunFam" id="1.20.1250.20:FF:000140">
    <property type="entry name" value="Putative MFS phospholipid transporter"/>
    <property type="match status" value="1"/>
</dbReference>
<dbReference type="InterPro" id="IPR020846">
    <property type="entry name" value="MFS_dom"/>
</dbReference>
<evidence type="ECO:0000313" key="11">
    <source>
        <dbReference type="Proteomes" id="UP000266272"/>
    </source>
</evidence>
<feature type="transmembrane region" description="Helical" evidence="8">
    <location>
        <begin position="624"/>
        <end position="642"/>
    </location>
</feature>
<keyword evidence="6 8" id="KW-0472">Membrane</keyword>
<comment type="subcellular location">
    <subcellularLocation>
        <location evidence="1">Membrane</location>
        <topology evidence="1">Multi-pass membrane protein</topology>
    </subcellularLocation>
</comment>
<keyword evidence="5 8" id="KW-1133">Transmembrane helix</keyword>
<evidence type="ECO:0000256" key="1">
    <source>
        <dbReference type="ARBA" id="ARBA00004141"/>
    </source>
</evidence>